<evidence type="ECO:0000256" key="6">
    <source>
        <dbReference type="ARBA" id="ARBA00023125"/>
    </source>
</evidence>
<dbReference type="InterPro" id="IPR011545">
    <property type="entry name" value="DEAD/DEAH_box_helicase_dom"/>
</dbReference>
<keyword evidence="4 12" id="KW-0347">Helicase</keyword>
<keyword evidence="1" id="KW-0547">Nucleotide-binding</keyword>
<dbReference type="GO" id="GO:0016887">
    <property type="term" value="F:ATP hydrolysis activity"/>
    <property type="evidence" value="ECO:0007669"/>
    <property type="project" value="TreeGrafter"/>
</dbReference>
<evidence type="ECO:0000256" key="4">
    <source>
        <dbReference type="ARBA" id="ARBA00022806"/>
    </source>
</evidence>
<name>A0A1I3LCC2_9PLAN</name>
<evidence type="ECO:0000256" key="1">
    <source>
        <dbReference type="ARBA" id="ARBA00022741"/>
    </source>
</evidence>
<dbReference type="InterPro" id="IPR026362">
    <property type="entry name" value="DEXH_lig_assoc"/>
</dbReference>
<keyword evidence="13" id="KW-1185">Reference proteome</keyword>
<dbReference type="GO" id="GO:0004386">
    <property type="term" value="F:helicase activity"/>
    <property type="evidence" value="ECO:0007669"/>
    <property type="project" value="UniProtKB-KW"/>
</dbReference>
<evidence type="ECO:0000259" key="10">
    <source>
        <dbReference type="PROSITE" id="PS51192"/>
    </source>
</evidence>
<evidence type="ECO:0000256" key="7">
    <source>
        <dbReference type="ARBA" id="ARBA00023204"/>
    </source>
</evidence>
<accession>A0A1I3LCC2</accession>
<comment type="similarity">
    <text evidence="9">Belongs to the Lhr helicase family. Lhr-Core subfamily.</text>
</comment>
<dbReference type="Pfam" id="PF19306">
    <property type="entry name" value="WHD_Lhr"/>
    <property type="match status" value="1"/>
</dbReference>
<sequence>MKPALRRTTTTVQEFASAPSSRPVSQAAVKRAFSKVRDWFKAYGWKPFPFQTQAWQAYLQGDSGLLHATTGTGKTYAAWLGPVIEWLAENDSVGELPQRKLKRNDAPPLRVLWITPLRALSADTLQALLKPIDDLQIHWTLETRTGDTSSSARQRQRQRLPTVLITTPESLSLLLTRPEAREQFADLRMVVVDEWHELLATKRGVQTELALARLRHWTPGLRTWGLSATLGNLGTAMTTLVGHSIAQREPRLIQGLQRKQLVVDSIIPRSMERFPWSGHLGLRLLPEVIERIEGAASTLVFTNTRSQTEIWYQAILKKRPDWAGQIALHHGSIDQEARSWVEQSLRTHRLKCVVCTASLDLGVDFSPVDQVLQIGSPKGVARLLQRAGRSGHGPGRVSRVTCVPTNAFELIETAAARDAIKAGRIEAREPVANPVDVLVQHAVTIAVGGGFHRNDLLQEIRTAASYATLDEDTWDWVLDFITRGGAALSAYPNFHRVRQMGDWYVIDDQRIARQHRMSIGTITSDAALTVQFLKGPRLGTVEESFLAKLNPGDRFTFAGRLLELVSVRDMKVYVRKATGTETGQVPRWMGGRMPLSTELAEAVRAKLSDAAHHKFESPEMQAVQQVLELQQAWSHIPLPNQLLIEQVKSREGHHLYFYPFAGRLVHEGLAALLAWRLAQHAPLTFSLSANDYGFELLSHGAPPLVAALQQGLLSADHLADDIGKCLNAVEMGKRQFREIARIAGLVFDGFPGQRKTAKQLQASSGLLYDVFVNYDPANLLLAQAAREVLERQLERTRLAATLETLSRQEVVIQPCQRFTPLSFPLMVDRLRSRLSSEKIADRIARMQAALEKAADQELGTTPTSR</sequence>
<dbReference type="STRING" id="1576369.SAMN05421753_112215"/>
<dbReference type="EMBL" id="FOQD01000012">
    <property type="protein sequence ID" value="SFI82347.1"/>
    <property type="molecule type" value="Genomic_DNA"/>
</dbReference>
<keyword evidence="3" id="KW-0378">Hydrolase</keyword>
<dbReference type="InterPro" id="IPR014001">
    <property type="entry name" value="Helicase_ATP-bd"/>
</dbReference>
<keyword evidence="8" id="KW-0413">Isomerase</keyword>
<feature type="domain" description="Helicase ATP-binding" evidence="10">
    <location>
        <begin position="55"/>
        <end position="248"/>
    </location>
</feature>
<dbReference type="SMART" id="SM00487">
    <property type="entry name" value="DEXDc"/>
    <property type="match status" value="1"/>
</dbReference>
<dbReference type="PROSITE" id="PS51192">
    <property type="entry name" value="HELICASE_ATP_BIND_1"/>
    <property type="match status" value="1"/>
</dbReference>
<keyword evidence="7" id="KW-0234">DNA repair</keyword>
<dbReference type="Pfam" id="PF00271">
    <property type="entry name" value="Helicase_C"/>
    <property type="match status" value="1"/>
</dbReference>
<evidence type="ECO:0000256" key="5">
    <source>
        <dbReference type="ARBA" id="ARBA00022840"/>
    </source>
</evidence>
<dbReference type="SUPFAM" id="SSF52540">
    <property type="entry name" value="P-loop containing nucleoside triphosphate hydrolases"/>
    <property type="match status" value="1"/>
</dbReference>
<evidence type="ECO:0000259" key="11">
    <source>
        <dbReference type="PROSITE" id="PS51194"/>
    </source>
</evidence>
<evidence type="ECO:0000313" key="12">
    <source>
        <dbReference type="EMBL" id="SFI82347.1"/>
    </source>
</evidence>
<dbReference type="InterPro" id="IPR045628">
    <property type="entry name" value="Lhr_WH_dom"/>
</dbReference>
<dbReference type="CDD" id="cd18796">
    <property type="entry name" value="SF2_C_LHR"/>
    <property type="match status" value="1"/>
</dbReference>
<dbReference type="NCBIfam" id="TIGR04121">
    <property type="entry name" value="DEXH_lig_assoc"/>
    <property type="match status" value="1"/>
</dbReference>
<keyword evidence="5" id="KW-0067">ATP-binding</keyword>
<dbReference type="SMART" id="SM00490">
    <property type="entry name" value="HELICc"/>
    <property type="match status" value="1"/>
</dbReference>
<dbReference type="PANTHER" id="PTHR47962">
    <property type="entry name" value="ATP-DEPENDENT HELICASE LHR-RELATED-RELATED"/>
    <property type="match status" value="1"/>
</dbReference>
<dbReference type="InterPro" id="IPR001650">
    <property type="entry name" value="Helicase_C-like"/>
</dbReference>
<dbReference type="GO" id="GO:0005524">
    <property type="term" value="F:ATP binding"/>
    <property type="evidence" value="ECO:0007669"/>
    <property type="project" value="UniProtKB-KW"/>
</dbReference>
<dbReference type="OrthoDB" id="9774462at2"/>
<dbReference type="Gene3D" id="3.40.50.300">
    <property type="entry name" value="P-loop containing nucleotide triphosphate hydrolases"/>
    <property type="match status" value="2"/>
</dbReference>
<protein>
    <submittedName>
        <fullName evidence="12">ATP-dependent helicase Lhr and Lhr-like helicase</fullName>
    </submittedName>
</protein>
<evidence type="ECO:0000256" key="8">
    <source>
        <dbReference type="ARBA" id="ARBA00023235"/>
    </source>
</evidence>
<evidence type="ECO:0000256" key="2">
    <source>
        <dbReference type="ARBA" id="ARBA00022763"/>
    </source>
</evidence>
<dbReference type="InterPro" id="IPR027417">
    <property type="entry name" value="P-loop_NTPase"/>
</dbReference>
<dbReference type="RefSeq" id="WP_092052025.1">
    <property type="nucleotide sequence ID" value="NZ_FOQD01000012.1"/>
</dbReference>
<dbReference type="GO" id="GO:0006281">
    <property type="term" value="P:DNA repair"/>
    <property type="evidence" value="ECO:0007669"/>
    <property type="project" value="UniProtKB-KW"/>
</dbReference>
<keyword evidence="2" id="KW-0227">DNA damage</keyword>
<dbReference type="PANTHER" id="PTHR47962:SF3">
    <property type="entry name" value="LARGE ATP-DEPENDENT HELICASE-RELATED PROTEIN"/>
    <property type="match status" value="1"/>
</dbReference>
<dbReference type="AlphaFoldDB" id="A0A1I3LCC2"/>
<dbReference type="InterPro" id="IPR052511">
    <property type="entry name" value="ATP-dep_Helicase"/>
</dbReference>
<organism evidence="12 13">
    <name type="scientific">Planctomicrobium piriforme</name>
    <dbReference type="NCBI Taxonomy" id="1576369"/>
    <lineage>
        <taxon>Bacteria</taxon>
        <taxon>Pseudomonadati</taxon>
        <taxon>Planctomycetota</taxon>
        <taxon>Planctomycetia</taxon>
        <taxon>Planctomycetales</taxon>
        <taxon>Planctomycetaceae</taxon>
        <taxon>Planctomicrobium</taxon>
    </lineage>
</organism>
<dbReference type="Pfam" id="PF08494">
    <property type="entry name" value="DEAD_assoc"/>
    <property type="match status" value="1"/>
</dbReference>
<evidence type="ECO:0000256" key="3">
    <source>
        <dbReference type="ARBA" id="ARBA00022801"/>
    </source>
</evidence>
<gene>
    <name evidence="12" type="ORF">SAMN05421753_112215</name>
</gene>
<evidence type="ECO:0000256" key="9">
    <source>
        <dbReference type="ARBA" id="ARBA00093467"/>
    </source>
</evidence>
<feature type="domain" description="Helicase C-terminal" evidence="11">
    <location>
        <begin position="284"/>
        <end position="439"/>
    </location>
</feature>
<dbReference type="Proteomes" id="UP000199518">
    <property type="component" value="Unassembled WGS sequence"/>
</dbReference>
<dbReference type="PIRSF" id="PIRSF037307">
    <property type="entry name" value="Lhr-like_helic_prd"/>
    <property type="match status" value="1"/>
</dbReference>
<keyword evidence="6" id="KW-0238">DNA-binding</keyword>
<dbReference type="Pfam" id="PF00270">
    <property type="entry name" value="DEAD"/>
    <property type="match status" value="1"/>
</dbReference>
<dbReference type="InterPro" id="IPR013701">
    <property type="entry name" value="Lhr-like_DEAD/DEAH_assoc"/>
</dbReference>
<evidence type="ECO:0000313" key="13">
    <source>
        <dbReference type="Proteomes" id="UP000199518"/>
    </source>
</evidence>
<dbReference type="GO" id="GO:0003677">
    <property type="term" value="F:DNA binding"/>
    <property type="evidence" value="ECO:0007669"/>
    <property type="project" value="UniProtKB-KW"/>
</dbReference>
<proteinExistence type="inferred from homology"/>
<dbReference type="PROSITE" id="PS51194">
    <property type="entry name" value="HELICASE_CTER"/>
    <property type="match status" value="1"/>
</dbReference>
<reference evidence="13" key="1">
    <citation type="submission" date="2016-10" db="EMBL/GenBank/DDBJ databases">
        <authorList>
            <person name="Varghese N."/>
            <person name="Submissions S."/>
        </authorList>
    </citation>
    <scope>NUCLEOTIDE SEQUENCE [LARGE SCALE GENOMIC DNA]</scope>
    <source>
        <strain evidence="13">DSM 26348</strain>
    </source>
</reference>
<dbReference type="InterPro" id="IPR017170">
    <property type="entry name" value="Lhr-like"/>
</dbReference>